<evidence type="ECO:0000259" key="3">
    <source>
        <dbReference type="PROSITE" id="PS50033"/>
    </source>
</evidence>
<feature type="compositionally biased region" description="Low complexity" evidence="1">
    <location>
        <begin position="217"/>
        <end position="228"/>
    </location>
</feature>
<feature type="transmembrane region" description="Helical" evidence="2">
    <location>
        <begin position="409"/>
        <end position="432"/>
    </location>
</feature>
<name>A0AAJ0HVD8_9PEZI</name>
<reference evidence="4" key="2">
    <citation type="submission" date="2023-06" db="EMBL/GenBank/DDBJ databases">
        <authorList>
            <consortium name="Lawrence Berkeley National Laboratory"/>
            <person name="Haridas S."/>
            <person name="Hensen N."/>
            <person name="Bonometti L."/>
            <person name="Westerberg I."/>
            <person name="Brannstrom I.O."/>
            <person name="Guillou S."/>
            <person name="Cros-Aarteil S."/>
            <person name="Calhoun S."/>
            <person name="Kuo A."/>
            <person name="Mondo S."/>
            <person name="Pangilinan J."/>
            <person name="Riley R."/>
            <person name="Labutti K."/>
            <person name="Andreopoulos B."/>
            <person name="Lipzen A."/>
            <person name="Chen C."/>
            <person name="Yanf M."/>
            <person name="Daum C."/>
            <person name="Ng V."/>
            <person name="Clum A."/>
            <person name="Steindorff A."/>
            <person name="Ohm R."/>
            <person name="Martin F."/>
            <person name="Silar P."/>
            <person name="Natvig D."/>
            <person name="Lalanne C."/>
            <person name="Gautier V."/>
            <person name="Ament-Velasquez S.L."/>
            <person name="Kruys A."/>
            <person name="Hutchinson M.I."/>
            <person name="Powell A.J."/>
            <person name="Barry K."/>
            <person name="Miller A.N."/>
            <person name="Grigoriev I.V."/>
            <person name="Debuchy R."/>
            <person name="Gladieux P."/>
            <person name="Thoren M.H."/>
            <person name="Johannesson H."/>
        </authorList>
    </citation>
    <scope>NUCLEOTIDE SEQUENCE</scope>
    <source>
        <strain evidence="4">CBS 955.72</strain>
    </source>
</reference>
<proteinExistence type="predicted"/>
<feature type="compositionally biased region" description="Low complexity" evidence="1">
    <location>
        <begin position="147"/>
        <end position="182"/>
    </location>
</feature>
<dbReference type="EMBL" id="JAUIQD010000001">
    <property type="protein sequence ID" value="KAK3363592.1"/>
    <property type="molecule type" value="Genomic_DNA"/>
</dbReference>
<feature type="region of interest" description="Disordered" evidence="1">
    <location>
        <begin position="144"/>
        <end position="292"/>
    </location>
</feature>
<comment type="caution">
    <text evidence="4">The sequence shown here is derived from an EMBL/GenBank/DDBJ whole genome shotgun (WGS) entry which is preliminary data.</text>
</comment>
<evidence type="ECO:0000313" key="5">
    <source>
        <dbReference type="Proteomes" id="UP001275084"/>
    </source>
</evidence>
<organism evidence="4 5">
    <name type="scientific">Lasiosphaeria hispida</name>
    <dbReference type="NCBI Taxonomy" id="260671"/>
    <lineage>
        <taxon>Eukaryota</taxon>
        <taxon>Fungi</taxon>
        <taxon>Dikarya</taxon>
        <taxon>Ascomycota</taxon>
        <taxon>Pezizomycotina</taxon>
        <taxon>Sordariomycetes</taxon>
        <taxon>Sordariomycetidae</taxon>
        <taxon>Sordariales</taxon>
        <taxon>Lasiosphaeriaceae</taxon>
        <taxon>Lasiosphaeria</taxon>
    </lineage>
</organism>
<protein>
    <recommendedName>
        <fullName evidence="3">UBX domain-containing protein</fullName>
    </recommendedName>
</protein>
<feature type="compositionally biased region" description="Basic and acidic residues" evidence="1">
    <location>
        <begin position="233"/>
        <end position="269"/>
    </location>
</feature>
<dbReference type="PANTHER" id="PTHR46424:SF1">
    <property type="entry name" value="UBX DOMAIN-CONTAINING PROTEIN 4"/>
    <property type="match status" value="1"/>
</dbReference>
<dbReference type="InterPro" id="IPR001012">
    <property type="entry name" value="UBX_dom"/>
</dbReference>
<evidence type="ECO:0000256" key="2">
    <source>
        <dbReference type="SAM" id="Phobius"/>
    </source>
</evidence>
<feature type="compositionally biased region" description="Low complexity" evidence="1">
    <location>
        <begin position="443"/>
        <end position="453"/>
    </location>
</feature>
<gene>
    <name evidence="4" type="ORF">B0T25DRAFT_49001</name>
</gene>
<dbReference type="GO" id="GO:0036503">
    <property type="term" value="P:ERAD pathway"/>
    <property type="evidence" value="ECO:0007669"/>
    <property type="project" value="TreeGrafter"/>
</dbReference>
<feature type="compositionally biased region" description="Polar residues" evidence="1">
    <location>
        <begin position="482"/>
        <end position="492"/>
    </location>
</feature>
<evidence type="ECO:0000256" key="1">
    <source>
        <dbReference type="SAM" id="MobiDB-lite"/>
    </source>
</evidence>
<dbReference type="Proteomes" id="UP001275084">
    <property type="component" value="Unassembled WGS sequence"/>
</dbReference>
<feature type="region of interest" description="Disordered" evidence="1">
    <location>
        <begin position="441"/>
        <end position="501"/>
    </location>
</feature>
<keyword evidence="2" id="KW-1133">Transmembrane helix</keyword>
<dbReference type="SUPFAM" id="SSF54236">
    <property type="entry name" value="Ubiquitin-like"/>
    <property type="match status" value="1"/>
</dbReference>
<dbReference type="PROSITE" id="PS50033">
    <property type="entry name" value="UBX"/>
    <property type="match status" value="1"/>
</dbReference>
<keyword evidence="2" id="KW-0812">Transmembrane</keyword>
<feature type="compositionally biased region" description="Low complexity" evidence="1">
    <location>
        <begin position="189"/>
        <end position="199"/>
    </location>
</feature>
<dbReference type="Gene3D" id="3.10.20.90">
    <property type="entry name" value="Phosphatidylinositol 3-kinase Catalytic Subunit, Chain A, domain 1"/>
    <property type="match status" value="1"/>
</dbReference>
<dbReference type="AlphaFoldDB" id="A0AAJ0HVD8"/>
<dbReference type="InterPro" id="IPR029071">
    <property type="entry name" value="Ubiquitin-like_domsf"/>
</dbReference>
<evidence type="ECO:0000313" key="4">
    <source>
        <dbReference type="EMBL" id="KAK3363592.1"/>
    </source>
</evidence>
<dbReference type="PANTHER" id="PTHR46424">
    <property type="entry name" value="UBX DOMAIN-CONTAINING PROTEIN 4"/>
    <property type="match status" value="1"/>
</dbReference>
<dbReference type="Pfam" id="PF00789">
    <property type="entry name" value="UBX"/>
    <property type="match status" value="1"/>
</dbReference>
<reference evidence="4" key="1">
    <citation type="journal article" date="2023" name="Mol. Phylogenet. Evol.">
        <title>Genome-scale phylogeny and comparative genomics of the fungal order Sordariales.</title>
        <authorList>
            <person name="Hensen N."/>
            <person name="Bonometti L."/>
            <person name="Westerberg I."/>
            <person name="Brannstrom I.O."/>
            <person name="Guillou S."/>
            <person name="Cros-Aarteil S."/>
            <person name="Calhoun S."/>
            <person name="Haridas S."/>
            <person name="Kuo A."/>
            <person name="Mondo S."/>
            <person name="Pangilinan J."/>
            <person name="Riley R."/>
            <person name="LaButti K."/>
            <person name="Andreopoulos B."/>
            <person name="Lipzen A."/>
            <person name="Chen C."/>
            <person name="Yan M."/>
            <person name="Daum C."/>
            <person name="Ng V."/>
            <person name="Clum A."/>
            <person name="Steindorff A."/>
            <person name="Ohm R.A."/>
            <person name="Martin F."/>
            <person name="Silar P."/>
            <person name="Natvig D.O."/>
            <person name="Lalanne C."/>
            <person name="Gautier V."/>
            <person name="Ament-Velasquez S.L."/>
            <person name="Kruys A."/>
            <person name="Hutchinson M.I."/>
            <person name="Powell A.J."/>
            <person name="Barry K."/>
            <person name="Miller A.N."/>
            <person name="Grigoriev I.V."/>
            <person name="Debuchy R."/>
            <person name="Gladieux P."/>
            <person name="Hiltunen Thoren M."/>
            <person name="Johannesson H."/>
        </authorList>
    </citation>
    <scope>NUCLEOTIDE SEQUENCE</scope>
    <source>
        <strain evidence="4">CBS 955.72</strain>
    </source>
</reference>
<feature type="domain" description="UBX" evidence="3">
    <location>
        <begin position="301"/>
        <end position="383"/>
    </location>
</feature>
<dbReference type="SMART" id="SM00166">
    <property type="entry name" value="UBX"/>
    <property type="match status" value="1"/>
</dbReference>
<keyword evidence="2" id="KW-0472">Membrane</keyword>
<feature type="compositionally biased region" description="Basic and acidic residues" evidence="1">
    <location>
        <begin position="454"/>
        <end position="481"/>
    </location>
</feature>
<keyword evidence="5" id="KW-1185">Reference proteome</keyword>
<dbReference type="GO" id="GO:0005783">
    <property type="term" value="C:endoplasmic reticulum"/>
    <property type="evidence" value="ECO:0007669"/>
    <property type="project" value="TreeGrafter"/>
</dbReference>
<sequence>MSFFRGTLQEGIATAVQQAKSVVCFVTDSEAESTLWENEFLVDDAVSIFSSQLKHVVIGDLLNETNQQVAPLLHSDAVVLRLEAGSQEEGFLAQLYPIPKKPTLVIIKNGELKEYVAAGVSKHDFVRRIRNILQPTPTALEAVQPETASAPVAASTAPQVQSPPVVESTASSSSGAATPPSSNESRIQSLLSERAARLAAQKKKDEEEAKKRRLEKAQAQANAPPTTQSTHADQLKKKQREAREERQRILKAIEDDKAARRARQAEIKAARRASTDTASTEKPAGTAPFAPASPLYSTSGHLSEHCALQVRLPDGSTIRSRFSARDTLKDVRQWVDENRTDGSKNPYLFKILLTPLPSKTVDVTEEEKPLQALGLTPSATLILLPVRKFKKAYVAGTGSSGGENIFSRLLAYILAVISGIYGFIATFFSTLFSTAGPPTPVDAGGSAAAAAGRRSQERGEATGRDSSRITALRNRDERRNDQQFYNGNSTNFEPRRDDDDE</sequence>
<accession>A0AAJ0HVD8</accession>